<dbReference type="PANTHER" id="PTHR12949:SF0">
    <property type="entry name" value="DNA-DIRECTED RNA POLYMERASE III SUBUNIT RPC3"/>
    <property type="match status" value="1"/>
</dbReference>
<evidence type="ECO:0000256" key="1">
    <source>
        <dbReference type="ARBA" id="ARBA00004123"/>
    </source>
</evidence>
<evidence type="ECO:0000256" key="3">
    <source>
        <dbReference type="ARBA" id="ARBA00011206"/>
    </source>
</evidence>
<evidence type="ECO:0000256" key="7">
    <source>
        <dbReference type="ARBA" id="ARBA00025127"/>
    </source>
</evidence>
<dbReference type="Pfam" id="PF08221">
    <property type="entry name" value="HTH_9"/>
    <property type="match status" value="1"/>
</dbReference>
<feature type="region of interest" description="Disordered" evidence="9">
    <location>
        <begin position="356"/>
        <end position="422"/>
    </location>
</feature>
<feature type="compositionally biased region" description="Basic and acidic residues" evidence="9">
    <location>
        <begin position="198"/>
        <end position="219"/>
    </location>
</feature>
<keyword evidence="14" id="KW-1185">Reference proteome</keyword>
<comment type="function">
    <text evidence="7 8">DNA-dependent RNA polymerase catalyzes the transcription of DNA into RNA using the four ribonucleoside triphosphates as substrates. Specific core component of RNA polymerase III which synthesizes small RNAs, such as 5S rRNA and tRNAs.</text>
</comment>
<dbReference type="GO" id="GO:0006351">
    <property type="term" value="P:DNA-templated transcription"/>
    <property type="evidence" value="ECO:0007669"/>
    <property type="project" value="InterPro"/>
</dbReference>
<reference evidence="13" key="1">
    <citation type="submission" date="2022-10" db="EMBL/GenBank/DDBJ databases">
        <title>Determination and structural analysis of whole genome sequence of Sarocladium strictum F4-1.</title>
        <authorList>
            <person name="Hu L."/>
            <person name="Jiang Y."/>
        </authorList>
    </citation>
    <scope>NUCLEOTIDE SEQUENCE</scope>
    <source>
        <strain evidence="13">F4-1</strain>
    </source>
</reference>
<dbReference type="InterPro" id="IPR013197">
    <property type="entry name" value="RNA_pol_III_RPC82-rel_HTH"/>
</dbReference>
<gene>
    <name evidence="13" type="ORF">NLU13_6414</name>
</gene>
<dbReference type="EMBL" id="JAPDFR010000005">
    <property type="protein sequence ID" value="KAK0386579.1"/>
    <property type="molecule type" value="Genomic_DNA"/>
</dbReference>
<protein>
    <recommendedName>
        <fullName evidence="8">DNA-directed RNA polymerase III subunit RPC3</fullName>
        <shortName evidence="8">RNA polymerase III subunit C3</shortName>
    </recommendedName>
</protein>
<evidence type="ECO:0000313" key="13">
    <source>
        <dbReference type="EMBL" id="KAK0386579.1"/>
    </source>
</evidence>
<comment type="caution">
    <text evidence="13">The sequence shown here is derived from an EMBL/GenBank/DDBJ whole genome shotgun (WGS) entry which is preliminary data.</text>
</comment>
<accession>A0AA39GGK8</accession>
<comment type="subcellular location">
    <subcellularLocation>
        <location evidence="1 8">Nucleus</location>
    </subcellularLocation>
</comment>
<dbReference type="Gene3D" id="1.10.10.10">
    <property type="entry name" value="Winged helix-like DNA-binding domain superfamily/Winged helix DNA-binding domain"/>
    <property type="match status" value="2"/>
</dbReference>
<dbReference type="PANTHER" id="PTHR12949">
    <property type="entry name" value="RNA POLYMERASE III DNA DIRECTED -RELATED"/>
    <property type="match status" value="1"/>
</dbReference>
<evidence type="ECO:0000256" key="4">
    <source>
        <dbReference type="ARBA" id="ARBA00022478"/>
    </source>
</evidence>
<keyword evidence="5 8" id="KW-0804">Transcription</keyword>
<evidence type="ECO:0000256" key="9">
    <source>
        <dbReference type="SAM" id="MobiDB-lite"/>
    </source>
</evidence>
<feature type="region of interest" description="Disordered" evidence="9">
    <location>
        <begin position="187"/>
        <end position="250"/>
    </location>
</feature>
<dbReference type="AlphaFoldDB" id="A0AA39GGK8"/>
<organism evidence="13 14">
    <name type="scientific">Sarocladium strictum</name>
    <name type="common">Black bundle disease fungus</name>
    <name type="synonym">Acremonium strictum</name>
    <dbReference type="NCBI Taxonomy" id="5046"/>
    <lineage>
        <taxon>Eukaryota</taxon>
        <taxon>Fungi</taxon>
        <taxon>Dikarya</taxon>
        <taxon>Ascomycota</taxon>
        <taxon>Pezizomycotina</taxon>
        <taxon>Sordariomycetes</taxon>
        <taxon>Hypocreomycetidae</taxon>
        <taxon>Hypocreales</taxon>
        <taxon>Sarocladiaceae</taxon>
        <taxon>Sarocladium</taxon>
    </lineage>
</organism>
<keyword evidence="4 8" id="KW-0240">DNA-directed RNA polymerase</keyword>
<evidence type="ECO:0000256" key="6">
    <source>
        <dbReference type="ARBA" id="ARBA00023242"/>
    </source>
</evidence>
<dbReference type="InterPro" id="IPR036388">
    <property type="entry name" value="WH-like_DNA-bd_sf"/>
</dbReference>
<feature type="compositionally biased region" description="Acidic residues" evidence="9">
    <location>
        <begin position="389"/>
        <end position="406"/>
    </location>
</feature>
<name>A0AA39GGK8_SARSR</name>
<dbReference type="Pfam" id="PF22536">
    <property type="entry name" value="WHD_POLR3C"/>
    <property type="match status" value="1"/>
</dbReference>
<comment type="subunit">
    <text evidence="3 8">Component of the RNA polymerase III (Pol III) complex consisting of 17 subunits.</text>
</comment>
<dbReference type="InterPro" id="IPR008806">
    <property type="entry name" value="RNA_pol_III_Rpc82_C"/>
</dbReference>
<dbReference type="Proteomes" id="UP001175261">
    <property type="component" value="Unassembled WGS sequence"/>
</dbReference>
<keyword evidence="6 8" id="KW-0539">Nucleus</keyword>
<evidence type="ECO:0000256" key="8">
    <source>
        <dbReference type="RuleBase" id="RU367076"/>
    </source>
</evidence>
<evidence type="ECO:0000259" key="11">
    <source>
        <dbReference type="Pfam" id="PF08221"/>
    </source>
</evidence>
<evidence type="ECO:0000259" key="12">
    <source>
        <dbReference type="Pfam" id="PF22536"/>
    </source>
</evidence>
<evidence type="ECO:0000256" key="5">
    <source>
        <dbReference type="ARBA" id="ARBA00023163"/>
    </source>
</evidence>
<proteinExistence type="inferred from homology"/>
<feature type="domain" description="RNA polymerase III Rpc82 C -terminal" evidence="10">
    <location>
        <begin position="158"/>
        <end position="477"/>
    </location>
</feature>
<sequence>MLVTKHAAELCALLVNDLHGELPSRILATLLIKGRSSIPQLASHSSIGPRQLRHGLGVLIQQNLLYHHTDADNGVTHYEANPDACYNLVRSGKILDVIESNYGAPERELVQTLMMLGHARIADLVHAFSSRGAKHNGVNGTHTEDAERITSEAHLHQALARLIQAEIVEPVRPESFRKPEDIFQEIKDDVTRVPPGEKATKKKDQADQETRERFREYQSRSKMLKRQLDQDHGATGKRRKLENGNGSHHDDYRKVEVNLNVVVRVNYERCSVELRNQRLAEYAADTFGEVTGQIYKVALELLTAKLSRCQDNPMAGAEPNVTTSTITTMDIFDNLDPNINTRSGIGKAGKDKIHFQSAEKLRPMPPTSDTESDDDDAPPVPRPRQVAVESDDDDGSGDSEEDDEMGEGAPAPAVKSNGHKLSKVKFEDEGSVATSRLDQMRQHLLLLSEGKHRFLRHCGSQGRGQWTVDFRHLMDRLREGELDAVIGQSHGRHGLRLTKILREKGKLDEKTLPLAALMKKSDVQGKMLAMQMAGLVDVQEVPKDNSRLANRTLFFWYFDRERTEAQMLDDLYKAMLRCLQTLDVERHRNRNVLSFVERKDVKGREEEVMTAEHYNEYNKHLEVQEKLLAQVSRLDEMVAVFKDY</sequence>
<evidence type="ECO:0000256" key="2">
    <source>
        <dbReference type="ARBA" id="ARBA00006835"/>
    </source>
</evidence>
<dbReference type="InterPro" id="IPR039748">
    <property type="entry name" value="RPC3"/>
</dbReference>
<evidence type="ECO:0000313" key="14">
    <source>
        <dbReference type="Proteomes" id="UP001175261"/>
    </source>
</evidence>
<dbReference type="GO" id="GO:0005666">
    <property type="term" value="C:RNA polymerase III complex"/>
    <property type="evidence" value="ECO:0007669"/>
    <property type="project" value="UniProtKB-UniRule"/>
</dbReference>
<feature type="domain" description="RNA polymerase III subunit RPC82-related helix-turn-helix" evidence="11">
    <location>
        <begin position="9"/>
        <end position="66"/>
    </location>
</feature>
<dbReference type="InterPro" id="IPR055207">
    <property type="entry name" value="POLR3C_WHD"/>
</dbReference>
<feature type="domain" description="DNA-directed RNA polymerase III subunit RPC3 winged-helix" evidence="12">
    <location>
        <begin position="483"/>
        <end position="557"/>
    </location>
</feature>
<comment type="similarity">
    <text evidence="2 8">Belongs to the RNA polymerase beta chain family.</text>
</comment>
<dbReference type="Pfam" id="PF05645">
    <property type="entry name" value="RNA_pol_Rpc82"/>
    <property type="match status" value="1"/>
</dbReference>
<dbReference type="GO" id="GO:0003697">
    <property type="term" value="F:single-stranded DNA binding"/>
    <property type="evidence" value="ECO:0007669"/>
    <property type="project" value="UniProtKB-UniRule"/>
</dbReference>
<evidence type="ECO:0000259" key="10">
    <source>
        <dbReference type="Pfam" id="PF05645"/>
    </source>
</evidence>